<dbReference type="STRING" id="568069.A0A1J1J0T8"/>
<dbReference type="Gene3D" id="2.30.29.30">
    <property type="entry name" value="Pleckstrin-homology domain (PH domain)/Phosphotyrosine-binding domain (PTB)"/>
    <property type="match status" value="1"/>
</dbReference>
<accession>A0A1J1J0T8</accession>
<evidence type="ECO:0000259" key="3">
    <source>
        <dbReference type="PROSITE" id="PS50106"/>
    </source>
</evidence>
<dbReference type="InterPro" id="IPR011993">
    <property type="entry name" value="PH-like_dom_sf"/>
</dbReference>
<dbReference type="InterPro" id="IPR000219">
    <property type="entry name" value="DH_dom"/>
</dbReference>
<evidence type="ECO:0000256" key="1">
    <source>
        <dbReference type="SAM" id="MobiDB-lite"/>
    </source>
</evidence>
<name>A0A1J1J0T8_9DIPT</name>
<proteinExistence type="predicted"/>
<dbReference type="OrthoDB" id="410721at2759"/>
<evidence type="ECO:0000313" key="5">
    <source>
        <dbReference type="Proteomes" id="UP000183832"/>
    </source>
</evidence>
<reference evidence="4 5" key="1">
    <citation type="submission" date="2015-04" db="EMBL/GenBank/DDBJ databases">
        <authorList>
            <person name="Syromyatnikov M.Y."/>
            <person name="Popov V.N."/>
        </authorList>
    </citation>
    <scope>NUCLEOTIDE SEQUENCE [LARGE SCALE GENOMIC DNA]</scope>
</reference>
<dbReference type="PROSITE" id="PS50010">
    <property type="entry name" value="DH_2"/>
    <property type="match status" value="1"/>
</dbReference>
<dbReference type="EMBL" id="CVRI01000063">
    <property type="protein sequence ID" value="CRL04465.1"/>
    <property type="molecule type" value="Genomic_DNA"/>
</dbReference>
<dbReference type="GO" id="GO:0005085">
    <property type="term" value="F:guanyl-nucleotide exchange factor activity"/>
    <property type="evidence" value="ECO:0007669"/>
    <property type="project" value="InterPro"/>
</dbReference>
<dbReference type="Proteomes" id="UP000183832">
    <property type="component" value="Unassembled WGS sequence"/>
</dbReference>
<dbReference type="Pfam" id="PF00595">
    <property type="entry name" value="PDZ"/>
    <property type="match status" value="1"/>
</dbReference>
<evidence type="ECO:0000259" key="2">
    <source>
        <dbReference type="PROSITE" id="PS50010"/>
    </source>
</evidence>
<keyword evidence="5" id="KW-1185">Reference proteome</keyword>
<dbReference type="GO" id="GO:0005634">
    <property type="term" value="C:nucleus"/>
    <property type="evidence" value="ECO:0007669"/>
    <property type="project" value="TreeGrafter"/>
</dbReference>
<protein>
    <submittedName>
        <fullName evidence="4">CLUMA_CG017548, isoform A</fullName>
    </submittedName>
</protein>
<dbReference type="Gene3D" id="2.30.42.10">
    <property type="match status" value="1"/>
</dbReference>
<dbReference type="Gene3D" id="1.20.900.10">
    <property type="entry name" value="Dbl homology (DH) domain"/>
    <property type="match status" value="1"/>
</dbReference>
<dbReference type="InterPro" id="IPR035899">
    <property type="entry name" value="DBL_dom_sf"/>
</dbReference>
<sequence>IIEEFFWLRFLEVEVNETKNFQGSKSFKKLCKMEKMGQSIFTVTKRLRKEDENLDFGFESGIVWTKPCFINTIEKNSPADQSHLEVGDFIIFIDKMNIVDMKISDIMSLINKSDVLTIEVFRRSKAKTSVIPMSIIQKATSKNQNEETILENKTIDEFKRNRLESKSSTDSKKKHLTFSKDESSASESIDSQKNYKILNNFLQCERQFVNSLIFGANRYISPLTFRKDLISTKEHELVFKNIEYIKNLMEMISNRKDRNSIEDVIQSYVKHSDELIQAYESYFTTVKSADCIIVDKTHQSEFIKFIVNPSIPSNQPVFHSFIHLPAEYYNDLQKNFQLILSQLGMDGKEYHELNLFINNLKKVYSEAMHIVSETKTGVKPILRNLESRLVFTAKCKPFKLDISGRHWIFGGDLIRIEGNSLEKPVYTLLFSDILVFSTINRDRVLFISEEPISLKSIVESFFNIRKKEKDFRLTIDTNPNYNDHSPTTHCTPDLIRRSPLRQFKRRNIHLRAHSEEVKKVWQNLITQQIFNVNSVSHSNSSNHIESLKTILLRKPSNQTDNFTDTSTNKSETEDINGSRSSNQLNLKSQNAFDLDDPLDQFLNDGSSHLETPETPSCANVSSLCDNMQKSISITTFSSNRNTASDCCDSEYGDIFNGFDSRDISFSNDVKECMFMQNDPFFADES</sequence>
<dbReference type="PANTHER" id="PTHR46848">
    <property type="entry name" value="REGULATOR OF G-PROTEIN SIGNALING 3"/>
    <property type="match status" value="1"/>
</dbReference>
<dbReference type="PANTHER" id="PTHR46848:SF1">
    <property type="entry name" value="REGULATOR OF G-PROTEIN SIGNALING 3"/>
    <property type="match status" value="1"/>
</dbReference>
<feature type="domain" description="DH" evidence="2">
    <location>
        <begin position="193"/>
        <end position="370"/>
    </location>
</feature>
<feature type="non-terminal residue" evidence="4">
    <location>
        <position position="1"/>
    </location>
</feature>
<feature type="region of interest" description="Disordered" evidence="1">
    <location>
        <begin position="557"/>
        <end position="583"/>
    </location>
</feature>
<dbReference type="SUPFAM" id="SSF50156">
    <property type="entry name" value="PDZ domain-like"/>
    <property type="match status" value="1"/>
</dbReference>
<dbReference type="SUPFAM" id="SSF50729">
    <property type="entry name" value="PH domain-like"/>
    <property type="match status" value="1"/>
</dbReference>
<dbReference type="PROSITE" id="PS50106">
    <property type="entry name" value="PDZ"/>
    <property type="match status" value="1"/>
</dbReference>
<gene>
    <name evidence="4" type="ORF">CLUMA_CG017548</name>
</gene>
<dbReference type="SUPFAM" id="SSF48065">
    <property type="entry name" value="DBL homology domain (DH-domain)"/>
    <property type="match status" value="1"/>
</dbReference>
<feature type="domain" description="PDZ" evidence="3">
    <location>
        <begin position="44"/>
        <end position="113"/>
    </location>
</feature>
<dbReference type="InterPro" id="IPR036034">
    <property type="entry name" value="PDZ_sf"/>
</dbReference>
<dbReference type="GO" id="GO:0005886">
    <property type="term" value="C:plasma membrane"/>
    <property type="evidence" value="ECO:0007669"/>
    <property type="project" value="TreeGrafter"/>
</dbReference>
<dbReference type="AlphaFoldDB" id="A0A1J1J0T8"/>
<dbReference type="SMART" id="SM00228">
    <property type="entry name" value="PDZ"/>
    <property type="match status" value="1"/>
</dbReference>
<evidence type="ECO:0000313" key="4">
    <source>
        <dbReference type="EMBL" id="CRL04465.1"/>
    </source>
</evidence>
<organism evidence="4 5">
    <name type="scientific">Clunio marinus</name>
    <dbReference type="NCBI Taxonomy" id="568069"/>
    <lineage>
        <taxon>Eukaryota</taxon>
        <taxon>Metazoa</taxon>
        <taxon>Ecdysozoa</taxon>
        <taxon>Arthropoda</taxon>
        <taxon>Hexapoda</taxon>
        <taxon>Insecta</taxon>
        <taxon>Pterygota</taxon>
        <taxon>Neoptera</taxon>
        <taxon>Endopterygota</taxon>
        <taxon>Diptera</taxon>
        <taxon>Nematocera</taxon>
        <taxon>Chironomoidea</taxon>
        <taxon>Chironomidae</taxon>
        <taxon>Clunio</taxon>
    </lineage>
</organism>
<dbReference type="InterPro" id="IPR001478">
    <property type="entry name" value="PDZ"/>
</dbReference>